<accession>A0A3S5C1J9</accession>
<name>A0A3S5C1J9_9PLAT</name>
<evidence type="ECO:0000313" key="1">
    <source>
        <dbReference type="EMBL" id="VEL29355.1"/>
    </source>
</evidence>
<dbReference type="AlphaFoldDB" id="A0A3S5C1J9"/>
<protein>
    <submittedName>
        <fullName evidence="1">Uncharacterized protein</fullName>
    </submittedName>
</protein>
<reference evidence="1" key="1">
    <citation type="submission" date="2018-11" db="EMBL/GenBank/DDBJ databases">
        <authorList>
            <consortium name="Pathogen Informatics"/>
        </authorList>
    </citation>
    <scope>NUCLEOTIDE SEQUENCE</scope>
</reference>
<proteinExistence type="predicted"/>
<keyword evidence="2" id="KW-1185">Reference proteome</keyword>
<comment type="caution">
    <text evidence="1">The sequence shown here is derived from an EMBL/GenBank/DDBJ whole genome shotgun (WGS) entry which is preliminary data.</text>
</comment>
<gene>
    <name evidence="1" type="ORF">PXEA_LOCUS22795</name>
</gene>
<sequence length="96" mass="11019">MLHHQQPRQQECSHSNTGLQDNLLQFTLPASRATSRLPVARQAIFTKMCHPHLVNRGALVLSLLEPATFQCRPTTRCQVPISLRWLGHQECLHRME</sequence>
<evidence type="ECO:0000313" key="2">
    <source>
        <dbReference type="Proteomes" id="UP000784294"/>
    </source>
</evidence>
<dbReference type="EMBL" id="CAAALY010102418">
    <property type="protein sequence ID" value="VEL29355.1"/>
    <property type="molecule type" value="Genomic_DNA"/>
</dbReference>
<dbReference type="Proteomes" id="UP000784294">
    <property type="component" value="Unassembled WGS sequence"/>
</dbReference>
<organism evidence="1 2">
    <name type="scientific">Protopolystoma xenopodis</name>
    <dbReference type="NCBI Taxonomy" id="117903"/>
    <lineage>
        <taxon>Eukaryota</taxon>
        <taxon>Metazoa</taxon>
        <taxon>Spiralia</taxon>
        <taxon>Lophotrochozoa</taxon>
        <taxon>Platyhelminthes</taxon>
        <taxon>Monogenea</taxon>
        <taxon>Polyopisthocotylea</taxon>
        <taxon>Polystomatidea</taxon>
        <taxon>Polystomatidae</taxon>
        <taxon>Protopolystoma</taxon>
    </lineage>
</organism>